<dbReference type="SUPFAM" id="SSF52540">
    <property type="entry name" value="P-loop containing nucleoside triphosphate hydrolases"/>
    <property type="match status" value="1"/>
</dbReference>
<dbReference type="InterPro" id="IPR013159">
    <property type="entry name" value="DnaA_C"/>
</dbReference>
<evidence type="ECO:0000256" key="4">
    <source>
        <dbReference type="ARBA" id="ARBA00022840"/>
    </source>
</evidence>
<reference evidence="10 11" key="1">
    <citation type="submission" date="2019-02" db="EMBL/GenBank/DDBJ databases">
        <title>Deep-cultivation of Planctomycetes and their phenomic and genomic characterization uncovers novel biology.</title>
        <authorList>
            <person name="Wiegand S."/>
            <person name="Jogler M."/>
            <person name="Boedeker C."/>
            <person name="Pinto D."/>
            <person name="Vollmers J."/>
            <person name="Rivas-Marin E."/>
            <person name="Kohn T."/>
            <person name="Peeters S.H."/>
            <person name="Heuer A."/>
            <person name="Rast P."/>
            <person name="Oberbeckmann S."/>
            <person name="Bunk B."/>
            <person name="Jeske O."/>
            <person name="Meyerdierks A."/>
            <person name="Storesund J.E."/>
            <person name="Kallscheuer N."/>
            <person name="Luecker S."/>
            <person name="Lage O.M."/>
            <person name="Pohl T."/>
            <person name="Merkel B.J."/>
            <person name="Hornburger P."/>
            <person name="Mueller R.-W."/>
            <person name="Bruemmer F."/>
            <person name="Labrenz M."/>
            <person name="Spormann A.M."/>
            <person name="Op Den Camp H."/>
            <person name="Overmann J."/>
            <person name="Amann R."/>
            <person name="Jetten M.S.M."/>
            <person name="Mascher T."/>
            <person name="Medema M.H."/>
            <person name="Devos D.P."/>
            <person name="Kaster A.-K."/>
            <person name="Ovreas L."/>
            <person name="Rohde M."/>
            <person name="Galperin M.Y."/>
            <person name="Jogler C."/>
        </authorList>
    </citation>
    <scope>NUCLEOTIDE SEQUENCE [LARGE SCALE GENOMIC DNA]</scope>
    <source>
        <strain evidence="10 11">CA54</strain>
    </source>
</reference>
<gene>
    <name evidence="10" type="primary">dnaA_1</name>
    <name evidence="10" type="ORF">CA54_18700</name>
</gene>
<dbReference type="SUPFAM" id="SSF48295">
    <property type="entry name" value="TrpR-like"/>
    <property type="match status" value="1"/>
</dbReference>
<dbReference type="InterPro" id="IPR013317">
    <property type="entry name" value="DnaA_dom"/>
</dbReference>
<keyword evidence="4 7" id="KW-0067">ATP-binding</keyword>
<evidence type="ECO:0000256" key="5">
    <source>
        <dbReference type="ARBA" id="ARBA00023121"/>
    </source>
</evidence>
<dbReference type="PANTHER" id="PTHR30050">
    <property type="entry name" value="CHROMOSOMAL REPLICATION INITIATOR PROTEIN DNAA"/>
    <property type="match status" value="1"/>
</dbReference>
<dbReference type="Pfam" id="PF08299">
    <property type="entry name" value="Bac_DnaA_C"/>
    <property type="match status" value="1"/>
</dbReference>
<dbReference type="GO" id="GO:0005886">
    <property type="term" value="C:plasma membrane"/>
    <property type="evidence" value="ECO:0007669"/>
    <property type="project" value="TreeGrafter"/>
</dbReference>
<evidence type="ECO:0000256" key="2">
    <source>
        <dbReference type="ARBA" id="ARBA00022705"/>
    </source>
</evidence>
<evidence type="ECO:0000256" key="3">
    <source>
        <dbReference type="ARBA" id="ARBA00022741"/>
    </source>
</evidence>
<keyword evidence="11" id="KW-1185">Reference proteome</keyword>
<dbReference type="PANTHER" id="PTHR30050:SF2">
    <property type="entry name" value="CHROMOSOMAL REPLICATION INITIATOR PROTEIN DNAA"/>
    <property type="match status" value="1"/>
</dbReference>
<keyword evidence="2 7" id="KW-0235">DNA replication</keyword>
<dbReference type="Proteomes" id="UP000320735">
    <property type="component" value="Unassembled WGS sequence"/>
</dbReference>
<evidence type="ECO:0000259" key="9">
    <source>
        <dbReference type="SMART" id="SM00760"/>
    </source>
</evidence>
<dbReference type="Gene3D" id="1.10.1750.10">
    <property type="match status" value="1"/>
</dbReference>
<dbReference type="Pfam" id="PF00308">
    <property type="entry name" value="Bac_DnaA"/>
    <property type="match status" value="1"/>
</dbReference>
<dbReference type="InterPro" id="IPR027417">
    <property type="entry name" value="P-loop_NTPase"/>
</dbReference>
<dbReference type="Gene3D" id="3.40.50.300">
    <property type="entry name" value="P-loop containing nucleotide triphosphate hydrolases"/>
    <property type="match status" value="1"/>
</dbReference>
<dbReference type="InterPro" id="IPR010921">
    <property type="entry name" value="Trp_repressor/repl_initiator"/>
</dbReference>
<dbReference type="GO" id="GO:0005524">
    <property type="term" value="F:ATP binding"/>
    <property type="evidence" value="ECO:0007669"/>
    <property type="project" value="UniProtKB-KW"/>
</dbReference>
<keyword evidence="1" id="KW-0963">Cytoplasm</keyword>
<dbReference type="EMBL" id="SJPP01000001">
    <property type="protein sequence ID" value="TWU13044.1"/>
    <property type="molecule type" value="Genomic_DNA"/>
</dbReference>
<keyword evidence="5" id="KW-0446">Lipid-binding</keyword>
<feature type="domain" description="Chromosomal replication initiator DnaA C-terminal" evidence="9">
    <location>
        <begin position="257"/>
        <end position="326"/>
    </location>
</feature>
<dbReference type="GO" id="GO:0008289">
    <property type="term" value="F:lipid binding"/>
    <property type="evidence" value="ECO:0007669"/>
    <property type="project" value="UniProtKB-KW"/>
</dbReference>
<organism evidence="10 11">
    <name type="scientific">Symmachiella macrocystis</name>
    <dbReference type="NCBI Taxonomy" id="2527985"/>
    <lineage>
        <taxon>Bacteria</taxon>
        <taxon>Pseudomonadati</taxon>
        <taxon>Planctomycetota</taxon>
        <taxon>Planctomycetia</taxon>
        <taxon>Planctomycetales</taxon>
        <taxon>Planctomycetaceae</taxon>
        <taxon>Symmachiella</taxon>
    </lineage>
</organism>
<comment type="similarity">
    <text evidence="8">Belongs to the DnaA family.</text>
</comment>
<dbReference type="GO" id="GO:0006270">
    <property type="term" value="P:DNA replication initiation"/>
    <property type="evidence" value="ECO:0007669"/>
    <property type="project" value="InterPro"/>
</dbReference>
<dbReference type="AlphaFoldDB" id="A0A5C6BQW7"/>
<dbReference type="InterPro" id="IPR020591">
    <property type="entry name" value="Chromosome_initiator_DnaA-like"/>
</dbReference>
<dbReference type="GO" id="GO:0003688">
    <property type="term" value="F:DNA replication origin binding"/>
    <property type="evidence" value="ECO:0007669"/>
    <property type="project" value="InterPro"/>
</dbReference>
<protein>
    <recommendedName>
        <fullName evidence="7">Chromosomal replication initiator protein DnaA</fullName>
    </recommendedName>
</protein>
<name>A0A5C6BQW7_9PLAN</name>
<evidence type="ECO:0000256" key="1">
    <source>
        <dbReference type="ARBA" id="ARBA00022490"/>
    </source>
</evidence>
<keyword evidence="3 7" id="KW-0547">Nucleotide-binding</keyword>
<dbReference type="InterPro" id="IPR018312">
    <property type="entry name" value="Chromosome_initiator_DnaA_CS"/>
</dbReference>
<comment type="function">
    <text evidence="7">Plays an essential role in the initiation and regulation of chromosomal replication. ATP-DnaA binds to the origin of replication (oriC) to initiate formation of the DNA replication initiation complex once per cell cycle. Binds the DnaA box (a 9 base pair repeat at the origin) and separates the double-stranded (ds)DNA. Forms a right-handed helical filament on oriC DNA; dsDNA binds to the exterior of the filament while single-stranded (ss)DNA is stabiized in the filament's interior. The ATP-DnaA-oriC complex binds and stabilizes one strand of the AT-rich DNA unwinding element (DUE), permitting loading of DNA polymerase. After initiation quickly degrades to an ADP-DnaA complex that is not apt for DNA replication. Binds acidic phospholipids.</text>
</comment>
<keyword evidence="6 7" id="KW-0238">DNA-binding</keyword>
<dbReference type="GO" id="GO:0006275">
    <property type="term" value="P:regulation of DNA replication"/>
    <property type="evidence" value="ECO:0007669"/>
    <property type="project" value="InterPro"/>
</dbReference>
<evidence type="ECO:0000313" key="10">
    <source>
        <dbReference type="EMBL" id="TWU13044.1"/>
    </source>
</evidence>
<dbReference type="CDD" id="cd00009">
    <property type="entry name" value="AAA"/>
    <property type="match status" value="1"/>
</dbReference>
<proteinExistence type="inferred from homology"/>
<dbReference type="SMART" id="SM00760">
    <property type="entry name" value="Bac_DnaA_C"/>
    <property type="match status" value="1"/>
</dbReference>
<evidence type="ECO:0000256" key="8">
    <source>
        <dbReference type="RuleBase" id="RU004227"/>
    </source>
</evidence>
<dbReference type="CDD" id="cd06571">
    <property type="entry name" value="Bac_DnaA_C"/>
    <property type="match status" value="1"/>
</dbReference>
<evidence type="ECO:0000256" key="6">
    <source>
        <dbReference type="ARBA" id="ARBA00023125"/>
    </source>
</evidence>
<evidence type="ECO:0000313" key="11">
    <source>
        <dbReference type="Proteomes" id="UP000320735"/>
    </source>
</evidence>
<dbReference type="PRINTS" id="PR00051">
    <property type="entry name" value="DNAA"/>
</dbReference>
<sequence length="355" mass="39266">MSVSPAKAESGRIVSMPSRVDSHLLVLPENALAFTAVETLSETPHSKNAQIAFIYGPSGVGKTQLAQHFLQRVRSADRRPTVMFKHAAEFIDEFVEAAQANNIPQFQQSFAAIHCLVIEDFQAFEGSPESQQQLLAQVDRIIARGGQILFTSRKSPGELKNSNEKLVNRCIGGVCAAIPLPSLSSRKQLLAHFASVEMIPLPDAAAELLAVELSVSPRELRAAIIQVEAAARLGGCRIDTPFVRNYLQHEAKRPDLGLSDITRAVARQFDISVSRLRSRSRNQESALARQCAMYLARELTEKRLEEIGRYFGNRDHATVVYACRRIKSRALESAEIRRHITQILQTLNTSASPNC</sequence>
<evidence type="ECO:0000256" key="7">
    <source>
        <dbReference type="RuleBase" id="RU000577"/>
    </source>
</evidence>
<dbReference type="PROSITE" id="PS01008">
    <property type="entry name" value="DNAA"/>
    <property type="match status" value="1"/>
</dbReference>
<dbReference type="Gene3D" id="1.10.8.60">
    <property type="match status" value="1"/>
</dbReference>
<accession>A0A5C6BQW7</accession>
<comment type="caution">
    <text evidence="10">The sequence shown here is derived from an EMBL/GenBank/DDBJ whole genome shotgun (WGS) entry which is preliminary data.</text>
</comment>